<feature type="domain" description="FAD dependent oxidoreductase" evidence="9">
    <location>
        <begin position="13"/>
        <end position="382"/>
    </location>
</feature>
<evidence type="ECO:0000256" key="7">
    <source>
        <dbReference type="ARBA" id="ARBA00038878"/>
    </source>
</evidence>
<evidence type="ECO:0000313" key="11">
    <source>
        <dbReference type="Proteomes" id="UP000308730"/>
    </source>
</evidence>
<dbReference type="OrthoDB" id="498204at2759"/>
<evidence type="ECO:0000256" key="3">
    <source>
        <dbReference type="ARBA" id="ARBA00022827"/>
    </source>
</evidence>
<protein>
    <recommendedName>
        <fullName evidence="8">L-2-hydroxyglutarate dehydrogenase, mitochondrial</fullName>
        <ecNumber evidence="7">1.1.99.2</ecNumber>
    </recommendedName>
</protein>
<dbReference type="Proteomes" id="UP000308730">
    <property type="component" value="Unassembled WGS sequence"/>
</dbReference>
<dbReference type="InterPro" id="IPR006076">
    <property type="entry name" value="FAD-dep_OxRdtase"/>
</dbReference>
<dbReference type="GO" id="GO:0047545">
    <property type="term" value="F:(S)-2-hydroxyglutarate dehydrogenase activity"/>
    <property type="evidence" value="ECO:0007669"/>
    <property type="project" value="UniProtKB-EC"/>
</dbReference>
<comment type="catalytic activity">
    <reaction evidence="5">
        <text>(S)-2-hydroxyglutarate + A = 2-oxoglutarate + AH2</text>
        <dbReference type="Rhea" id="RHEA:21252"/>
        <dbReference type="ChEBI" id="CHEBI:13193"/>
        <dbReference type="ChEBI" id="CHEBI:16782"/>
        <dbReference type="ChEBI" id="CHEBI:16810"/>
        <dbReference type="ChEBI" id="CHEBI:17499"/>
        <dbReference type="EC" id="1.1.99.2"/>
    </reaction>
</comment>
<comment type="cofactor">
    <cofactor evidence="1">
        <name>FAD</name>
        <dbReference type="ChEBI" id="CHEBI:57692"/>
    </cofactor>
</comment>
<evidence type="ECO:0000256" key="1">
    <source>
        <dbReference type="ARBA" id="ARBA00001974"/>
    </source>
</evidence>
<sequence>MQIRSLKAALNSSGRYKYKHSLKTKLCIRGRRLLYERCEKYKIPFRKVGKLVVAQEHQRPYIEALHAKAQQLSRAAANDHLLPTGLISGDEARTLEPTLSQSITAALWSPETGIIDSHAFMESLEMDIAASEGGELAYSTEVVRVDPHVGPALAEGTPNDDAPESGWVVQTVTDGSAESDSVLARILINASGLSGNLILNSMLTEEQRIPMYYARGSYASCHAPAVSGISHLIYPCPDIGGREQHAFQSLGTHLTIDMYGKVKFGPDIEWLNPEPNADPNFWQHHLVPDDSRLDEMNNAIGEYLHGVTLDCLQPDYCGIRPKQVGPGGGFQDFTFRVDQPWAMPGMSVSSTPRGKGGPMITLLGIESPGLTSSLAIAAMTVDDIICREVPAEEVK</sequence>
<gene>
    <name evidence="10" type="ORF">EUX98_g575</name>
</gene>
<comment type="caution">
    <text evidence="10">The sequence shown here is derived from an EMBL/GenBank/DDBJ whole genome shotgun (WGS) entry which is preliminary data.</text>
</comment>
<dbReference type="EMBL" id="SGPM01000004">
    <property type="protein sequence ID" value="THH33599.1"/>
    <property type="molecule type" value="Genomic_DNA"/>
</dbReference>
<dbReference type="InterPro" id="IPR036188">
    <property type="entry name" value="FAD/NAD-bd_sf"/>
</dbReference>
<dbReference type="Gene3D" id="3.30.9.10">
    <property type="entry name" value="D-Amino Acid Oxidase, subunit A, domain 2"/>
    <property type="match status" value="1"/>
</dbReference>
<evidence type="ECO:0000256" key="4">
    <source>
        <dbReference type="ARBA" id="ARBA00023002"/>
    </source>
</evidence>
<dbReference type="Pfam" id="PF01266">
    <property type="entry name" value="DAO"/>
    <property type="match status" value="1"/>
</dbReference>
<keyword evidence="3" id="KW-0274">FAD</keyword>
<reference evidence="10 11" key="1">
    <citation type="submission" date="2019-02" db="EMBL/GenBank/DDBJ databases">
        <title>Genome sequencing of the rare red list fungi Antrodiella citrinella (Flaviporus citrinellus).</title>
        <authorList>
            <person name="Buettner E."/>
            <person name="Kellner H."/>
        </authorList>
    </citation>
    <scope>NUCLEOTIDE SEQUENCE [LARGE SCALE GENOMIC DNA]</scope>
    <source>
        <strain evidence="10 11">DSM 108506</strain>
    </source>
</reference>
<name>A0A4S4N3L6_9APHY</name>
<evidence type="ECO:0000256" key="6">
    <source>
        <dbReference type="ARBA" id="ARBA00037941"/>
    </source>
</evidence>
<dbReference type="EC" id="1.1.99.2" evidence="7"/>
<organism evidence="10 11">
    <name type="scientific">Antrodiella citrinella</name>
    <dbReference type="NCBI Taxonomy" id="2447956"/>
    <lineage>
        <taxon>Eukaryota</taxon>
        <taxon>Fungi</taxon>
        <taxon>Dikarya</taxon>
        <taxon>Basidiomycota</taxon>
        <taxon>Agaricomycotina</taxon>
        <taxon>Agaricomycetes</taxon>
        <taxon>Polyporales</taxon>
        <taxon>Steccherinaceae</taxon>
        <taxon>Antrodiella</taxon>
    </lineage>
</organism>
<dbReference type="AlphaFoldDB" id="A0A4S4N3L6"/>
<keyword evidence="11" id="KW-1185">Reference proteome</keyword>
<evidence type="ECO:0000259" key="9">
    <source>
        <dbReference type="Pfam" id="PF01266"/>
    </source>
</evidence>
<proteinExistence type="inferred from homology"/>
<dbReference type="PANTHER" id="PTHR43104:SF4">
    <property type="entry name" value="L-2-HYDROXYGLUTARATE DEHYDROGENASE, MITOCHONDRIAL"/>
    <property type="match status" value="1"/>
</dbReference>
<evidence type="ECO:0000313" key="10">
    <source>
        <dbReference type="EMBL" id="THH33599.1"/>
    </source>
</evidence>
<dbReference type="SUPFAM" id="SSF51905">
    <property type="entry name" value="FAD/NAD(P)-binding domain"/>
    <property type="match status" value="1"/>
</dbReference>
<evidence type="ECO:0000256" key="8">
    <source>
        <dbReference type="ARBA" id="ARBA00041137"/>
    </source>
</evidence>
<keyword evidence="2" id="KW-0285">Flavoprotein</keyword>
<keyword evidence="4" id="KW-0560">Oxidoreductase</keyword>
<evidence type="ECO:0000256" key="5">
    <source>
        <dbReference type="ARBA" id="ARBA00036066"/>
    </source>
</evidence>
<dbReference type="PANTHER" id="PTHR43104">
    <property type="entry name" value="L-2-HYDROXYGLUTARATE DEHYDROGENASE, MITOCHONDRIAL"/>
    <property type="match status" value="1"/>
</dbReference>
<dbReference type="Gene3D" id="3.50.50.60">
    <property type="entry name" value="FAD/NAD(P)-binding domain"/>
    <property type="match status" value="1"/>
</dbReference>
<comment type="similarity">
    <text evidence="6">Belongs to the L2HGDH family.</text>
</comment>
<accession>A0A4S4N3L6</accession>
<evidence type="ECO:0000256" key="2">
    <source>
        <dbReference type="ARBA" id="ARBA00022630"/>
    </source>
</evidence>